<dbReference type="EC" id="2.1.1.216" evidence="7"/>
<evidence type="ECO:0000256" key="6">
    <source>
        <dbReference type="ARBA" id="ARBA00022884"/>
    </source>
</evidence>
<dbReference type="Gene3D" id="3.40.50.150">
    <property type="entry name" value="Vaccinia Virus protein VP39"/>
    <property type="match status" value="1"/>
</dbReference>
<sequence length="685" mass="75955">MADKAPVSLSTPPAAGQLVEHAGITYTTVKEGHAHILVPPESIVPTQASKNQKKHQKSKGETNVGADAVRQSVFYNPIQQFNRDLSVLAIRAFSEDYLDRKKRKREAATLRRENKDKRRKVEETHGEIARDTVDAGQSKSNHEDVSMVDVETTTGSAGSDANHNEMAHKRKADDAHLDQSISDSDLLLAEQNLPQSTGLGNVAAPKPQRPDIRILDALSASGLRALRYAKELPFHTAVTANDLSKQATEAIRVNVEHNRLQDQITARTSNAMAHMYSFVSSDGSNESQKYHVIDLDPYGTAAPFLDSTMHAIQDGGLLCVTCTDSAIFNSTGYLEKTYTQYGGLPIKGWHLHEGGLRLVLHSIATTAARYGMAIEPLLSLSIDYYIRVFVRVHKSPADVKFLAGKQMIVYNCDAGCGAWKTQYLARSEPVTRKDGSVYYKHKLQQAPSASPLCEFCEKKMHLSGPMFGGPLHNPAFIEKILSYLPNLDGDVYQTIPRMEGMLQTAYDEIFDDKPQLRDDTSEHNDNTRIGTSGLEAKGSNDMIPRMNPAAIDHFPFYFIASHTSSVIRSRAPPDAAVKGALRHAGYRATRSHTKPATIRTDAPWSFIWKVFRAYARENDAIKEGALPESSPGFNIMKVDDTPKEGENTTPKIIFDEELGRDKVSKKLVRYQTNPRANWGPMRRAK</sequence>
<keyword evidence="6 12" id="KW-0694">RNA-binding</keyword>
<name>A0A6A6WIN4_9PEZI</name>
<feature type="compositionally biased region" description="Basic and acidic residues" evidence="13">
    <location>
        <begin position="515"/>
        <end position="526"/>
    </location>
</feature>
<feature type="region of interest" description="Disordered" evidence="13">
    <location>
        <begin position="41"/>
        <end position="63"/>
    </location>
</feature>
<evidence type="ECO:0000256" key="7">
    <source>
        <dbReference type="ARBA" id="ARBA00039099"/>
    </source>
</evidence>
<dbReference type="Pfam" id="PF02005">
    <property type="entry name" value="TRM"/>
    <property type="match status" value="2"/>
</dbReference>
<evidence type="ECO:0000256" key="9">
    <source>
        <dbReference type="ARBA" id="ARBA00077143"/>
    </source>
</evidence>
<evidence type="ECO:0000313" key="15">
    <source>
        <dbReference type="Proteomes" id="UP000799437"/>
    </source>
</evidence>
<evidence type="ECO:0000313" key="14">
    <source>
        <dbReference type="EMBL" id="KAF2761051.1"/>
    </source>
</evidence>
<keyword evidence="15" id="KW-1185">Reference proteome</keyword>
<dbReference type="GeneID" id="54487610"/>
<dbReference type="InterPro" id="IPR002905">
    <property type="entry name" value="Trm1"/>
</dbReference>
<dbReference type="GO" id="GO:0000049">
    <property type="term" value="F:tRNA binding"/>
    <property type="evidence" value="ECO:0007669"/>
    <property type="project" value="UniProtKB-UniRule"/>
</dbReference>
<evidence type="ECO:0000256" key="2">
    <source>
        <dbReference type="ARBA" id="ARBA00022603"/>
    </source>
</evidence>
<dbReference type="EMBL" id="ML996567">
    <property type="protein sequence ID" value="KAF2761051.1"/>
    <property type="molecule type" value="Genomic_DNA"/>
</dbReference>
<keyword evidence="4 12" id="KW-0949">S-adenosyl-L-methionine</keyword>
<gene>
    <name evidence="14" type="ORF">EJ05DRAFT_497618</name>
</gene>
<comment type="similarity">
    <text evidence="12">Belongs to the class I-like SAM-binding methyltransferase superfamily. Trm1 family.</text>
</comment>
<dbReference type="SUPFAM" id="SSF53335">
    <property type="entry name" value="S-adenosyl-L-methionine-dependent methyltransferases"/>
    <property type="match status" value="1"/>
</dbReference>
<dbReference type="PANTHER" id="PTHR10631">
    <property type="entry name" value="N 2 ,N 2 -DIMETHYLGUANOSINE TRNA METHYLTRANSFERASE"/>
    <property type="match status" value="1"/>
</dbReference>
<dbReference type="OrthoDB" id="6349953at2759"/>
<dbReference type="Proteomes" id="UP000799437">
    <property type="component" value="Unassembled WGS sequence"/>
</dbReference>
<accession>A0A6A6WIN4</accession>
<dbReference type="GO" id="GO:0160104">
    <property type="term" value="F:tRNA (guanine(26)-N2)-dimethyltransferase activity"/>
    <property type="evidence" value="ECO:0007669"/>
    <property type="project" value="UniProtKB-EC"/>
</dbReference>
<evidence type="ECO:0000256" key="1">
    <source>
        <dbReference type="ARBA" id="ARBA00022555"/>
    </source>
</evidence>
<comment type="catalytic activity">
    <reaction evidence="8">
        <text>guanosine(26) in tRNA + 2 S-adenosyl-L-methionine = N(2)-dimethylguanosine(26) in tRNA + 2 S-adenosyl-L-homocysteine + 2 H(+)</text>
        <dbReference type="Rhea" id="RHEA:43140"/>
        <dbReference type="Rhea" id="RHEA-COMP:10359"/>
        <dbReference type="Rhea" id="RHEA-COMP:10360"/>
        <dbReference type="ChEBI" id="CHEBI:15378"/>
        <dbReference type="ChEBI" id="CHEBI:57856"/>
        <dbReference type="ChEBI" id="CHEBI:59789"/>
        <dbReference type="ChEBI" id="CHEBI:74269"/>
        <dbReference type="ChEBI" id="CHEBI:74513"/>
        <dbReference type="EC" id="2.1.1.216"/>
    </reaction>
</comment>
<evidence type="ECO:0000256" key="13">
    <source>
        <dbReference type="SAM" id="MobiDB-lite"/>
    </source>
</evidence>
<feature type="compositionally biased region" description="Basic and acidic residues" evidence="13">
    <location>
        <begin position="106"/>
        <end position="133"/>
    </location>
</feature>
<dbReference type="AlphaFoldDB" id="A0A6A6WIN4"/>
<organism evidence="14 15">
    <name type="scientific">Pseudovirgaria hyperparasitica</name>
    <dbReference type="NCBI Taxonomy" id="470096"/>
    <lineage>
        <taxon>Eukaryota</taxon>
        <taxon>Fungi</taxon>
        <taxon>Dikarya</taxon>
        <taxon>Ascomycota</taxon>
        <taxon>Pezizomycotina</taxon>
        <taxon>Dothideomycetes</taxon>
        <taxon>Dothideomycetes incertae sedis</taxon>
        <taxon>Acrospermales</taxon>
        <taxon>Acrospermaceae</taxon>
        <taxon>Pseudovirgaria</taxon>
    </lineage>
</organism>
<keyword evidence="3 12" id="KW-0808">Transferase</keyword>
<proteinExistence type="inferred from homology"/>
<keyword evidence="2 12" id="KW-0489">Methyltransferase</keyword>
<dbReference type="PROSITE" id="PS51626">
    <property type="entry name" value="SAM_MT_TRM1"/>
    <property type="match status" value="1"/>
</dbReference>
<dbReference type="Gene3D" id="3.30.56.70">
    <property type="entry name" value="N2,N2-dimethylguanosine tRNA methyltransferase, C-terminal domain"/>
    <property type="match status" value="1"/>
</dbReference>
<protein>
    <recommendedName>
        <fullName evidence="7">tRNA (guanine(26)-N(2))-dimethyltransferase</fullName>
        <ecNumber evidence="7">2.1.1.216</ecNumber>
    </recommendedName>
    <alternativeName>
        <fullName evidence="10">tRNA 2,2-dimethylguanosine-26 methyltransferase</fullName>
    </alternativeName>
    <alternativeName>
        <fullName evidence="9">tRNA(guanine-26,N(2)-N(2)) methyltransferase</fullName>
    </alternativeName>
    <alternativeName>
        <fullName evidence="11">tRNA(m(2,2)G26)dimethyltransferase</fullName>
    </alternativeName>
</protein>
<keyword evidence="5 12" id="KW-0819">tRNA processing</keyword>
<evidence type="ECO:0000256" key="12">
    <source>
        <dbReference type="PROSITE-ProRule" id="PRU00958"/>
    </source>
</evidence>
<feature type="region of interest" description="Disordered" evidence="13">
    <location>
        <begin position="515"/>
        <end position="541"/>
    </location>
</feature>
<evidence type="ECO:0000256" key="11">
    <source>
        <dbReference type="ARBA" id="ARBA00083299"/>
    </source>
</evidence>
<dbReference type="GO" id="GO:0002940">
    <property type="term" value="P:tRNA N2-guanine methylation"/>
    <property type="evidence" value="ECO:0007669"/>
    <property type="project" value="TreeGrafter"/>
</dbReference>
<evidence type="ECO:0000256" key="10">
    <source>
        <dbReference type="ARBA" id="ARBA00082896"/>
    </source>
</evidence>
<reference evidence="14" key="1">
    <citation type="journal article" date="2020" name="Stud. Mycol.">
        <title>101 Dothideomycetes genomes: a test case for predicting lifestyles and emergence of pathogens.</title>
        <authorList>
            <person name="Haridas S."/>
            <person name="Albert R."/>
            <person name="Binder M."/>
            <person name="Bloem J."/>
            <person name="Labutti K."/>
            <person name="Salamov A."/>
            <person name="Andreopoulos B."/>
            <person name="Baker S."/>
            <person name="Barry K."/>
            <person name="Bills G."/>
            <person name="Bluhm B."/>
            <person name="Cannon C."/>
            <person name="Castanera R."/>
            <person name="Culley D."/>
            <person name="Daum C."/>
            <person name="Ezra D."/>
            <person name="Gonzalez J."/>
            <person name="Henrissat B."/>
            <person name="Kuo A."/>
            <person name="Liang C."/>
            <person name="Lipzen A."/>
            <person name="Lutzoni F."/>
            <person name="Magnuson J."/>
            <person name="Mondo S."/>
            <person name="Nolan M."/>
            <person name="Ohm R."/>
            <person name="Pangilinan J."/>
            <person name="Park H.-J."/>
            <person name="Ramirez L."/>
            <person name="Alfaro M."/>
            <person name="Sun H."/>
            <person name="Tritt A."/>
            <person name="Yoshinaga Y."/>
            <person name="Zwiers L.-H."/>
            <person name="Turgeon B."/>
            <person name="Goodwin S."/>
            <person name="Spatafora J."/>
            <person name="Crous P."/>
            <person name="Grigoriev I."/>
        </authorList>
    </citation>
    <scope>NUCLEOTIDE SEQUENCE</scope>
    <source>
        <strain evidence="14">CBS 121739</strain>
    </source>
</reference>
<dbReference type="FunFam" id="3.30.56.70:FF:000001">
    <property type="entry name" value="tRNA (guanine(26)-N(2))-dimethyltransferase"/>
    <property type="match status" value="1"/>
</dbReference>
<dbReference type="PANTHER" id="PTHR10631:SF3">
    <property type="entry name" value="TRNA (GUANINE(26)-N(2))-DIMETHYLTRANSFERASE"/>
    <property type="match status" value="1"/>
</dbReference>
<dbReference type="InterPro" id="IPR029063">
    <property type="entry name" value="SAM-dependent_MTases_sf"/>
</dbReference>
<keyword evidence="1 12" id="KW-0820">tRNA-binding</keyword>
<dbReference type="RefSeq" id="XP_033603502.1">
    <property type="nucleotide sequence ID" value="XM_033746556.1"/>
</dbReference>
<evidence type="ECO:0000256" key="5">
    <source>
        <dbReference type="ARBA" id="ARBA00022694"/>
    </source>
</evidence>
<evidence type="ECO:0000256" key="8">
    <source>
        <dbReference type="ARBA" id="ARBA00051897"/>
    </source>
</evidence>
<evidence type="ECO:0000256" key="4">
    <source>
        <dbReference type="ARBA" id="ARBA00022691"/>
    </source>
</evidence>
<feature type="region of interest" description="Disordered" evidence="13">
    <location>
        <begin position="101"/>
        <end position="147"/>
    </location>
</feature>
<evidence type="ECO:0000256" key="3">
    <source>
        <dbReference type="ARBA" id="ARBA00022679"/>
    </source>
</evidence>
<dbReference type="GO" id="GO:0005634">
    <property type="term" value="C:nucleus"/>
    <property type="evidence" value="ECO:0007669"/>
    <property type="project" value="TreeGrafter"/>
</dbReference>
<dbReference type="InterPro" id="IPR042296">
    <property type="entry name" value="tRNA_met_Trm1_C"/>
</dbReference>